<dbReference type="Proteomes" id="UP000005237">
    <property type="component" value="Unassembled WGS sequence"/>
</dbReference>
<sequence length="159" mass="16488">MENKESKLQEENAGPKKSGVVFYTGTSSWFGSVGTAAGWVWEGVKVTGSVVNDLQANTTRNTVCTTATVTGGLLGGWSGGAIGATIGTMILPGVGTAVGSLVGSVSAGVMAGKATIVVANRVLDDMNYDIDTRSCEKCGRGFRCKVYKDGSEKLCYRCK</sequence>
<dbReference type="PANTHER" id="PTHR21525:SF2">
    <property type="entry name" value="PROTEIN CBG12274"/>
    <property type="match status" value="1"/>
</dbReference>
<reference evidence="2" key="1">
    <citation type="submission" date="2010-08" db="EMBL/GenBank/DDBJ databases">
        <authorList>
            <consortium name="Caenorhabditis japonica Sequencing Consortium"/>
            <person name="Wilson R.K."/>
        </authorList>
    </citation>
    <scope>NUCLEOTIDE SEQUENCE [LARGE SCALE GENOMIC DNA]</scope>
    <source>
        <strain evidence="2">DF5081</strain>
    </source>
</reference>
<protein>
    <recommendedName>
        <fullName evidence="3">Glycine zipper domain-containing protein</fullName>
    </recommendedName>
</protein>
<evidence type="ECO:0000313" key="2">
    <source>
        <dbReference type="Proteomes" id="UP000005237"/>
    </source>
</evidence>
<evidence type="ECO:0000313" key="1">
    <source>
        <dbReference type="EnsemblMetazoa" id="CJA30813.1"/>
    </source>
</evidence>
<proteinExistence type="predicted"/>
<dbReference type="EnsemblMetazoa" id="CJA30813.1">
    <property type="protein sequence ID" value="CJA30813.1"/>
    <property type="gene ID" value="WBGene00206660"/>
</dbReference>
<accession>A0A8R1IHZ7</accession>
<evidence type="ECO:0008006" key="3">
    <source>
        <dbReference type="Google" id="ProtNLM"/>
    </source>
</evidence>
<reference evidence="1" key="2">
    <citation type="submission" date="2022-06" db="UniProtKB">
        <authorList>
            <consortium name="EnsemblMetazoa"/>
        </authorList>
    </citation>
    <scope>IDENTIFICATION</scope>
    <source>
        <strain evidence="1">DF5081</strain>
    </source>
</reference>
<keyword evidence="2" id="KW-1185">Reference proteome</keyword>
<organism evidence="1 2">
    <name type="scientific">Caenorhabditis japonica</name>
    <dbReference type="NCBI Taxonomy" id="281687"/>
    <lineage>
        <taxon>Eukaryota</taxon>
        <taxon>Metazoa</taxon>
        <taxon>Ecdysozoa</taxon>
        <taxon>Nematoda</taxon>
        <taxon>Chromadorea</taxon>
        <taxon>Rhabditida</taxon>
        <taxon>Rhabditina</taxon>
        <taxon>Rhabditomorpha</taxon>
        <taxon>Rhabditoidea</taxon>
        <taxon>Rhabditidae</taxon>
        <taxon>Peloderinae</taxon>
        <taxon>Caenorhabditis</taxon>
    </lineage>
</organism>
<name>A0A8R1IHZ7_CAEJA</name>
<dbReference type="AlphaFoldDB" id="A0A8R1IHZ7"/>
<dbReference type="PANTHER" id="PTHR21525">
    <property type="entry name" value="MOTILE SPERM PROTEIN"/>
    <property type="match status" value="1"/>
</dbReference>